<feature type="region of interest" description="Disordered" evidence="1">
    <location>
        <begin position="276"/>
        <end position="296"/>
    </location>
</feature>
<feature type="compositionally biased region" description="Basic and acidic residues" evidence="1">
    <location>
        <begin position="527"/>
        <end position="542"/>
    </location>
</feature>
<evidence type="ECO:0000313" key="3">
    <source>
        <dbReference type="Proteomes" id="UP001159405"/>
    </source>
</evidence>
<feature type="region of interest" description="Disordered" evidence="1">
    <location>
        <begin position="310"/>
        <end position="342"/>
    </location>
</feature>
<sequence length="682" mass="75301">MHASESDVPQIEAMLAHLRESIPADGTSKMHPLKHFVITLAAVVTIKGGLSAGRMAFRYHGHSMTGHKFQDKITTDEIRRPSIINKDNAFSSFAYNIPVRHKLRSLHLRKFAANYGKRTVHGTENVSNVQIERVGQPLSSYATTDPKEITGVRQAFKLPNNSISGTTGAGQMNNVKIERVGRPLLSHTTTKFKKIKDTRQSLNLLNDSITVTTGKGHMNDVAYEMVGQPLFQQSGTKLKKIEEMRHQSKIRNYSSIGISSPEIVKTGKPLMLLPENDNSGSLNHGRNPSGKDMEFEDDHDDEFAKESYKVNTSDGNRIDYNPPANSLQAHQPGQGKSNPVTTVTKVNAPFSSKQRKQQPPSNMLDSFLASVHNTTTSSSLQGFKNPIKQQVNQSNDKPTSNVSGNGYFQNTTIPQGESRVPVINLNFSQKNLGNFYGGGRSSKVLGVNSVDEIAKGTSASASSSASTSVGMSPTEVNTQEMTPVNQQLKYGEGEQTVASDKPIYLEEQVLQEGQNKGASFTNYRISNIKDHEQSEENTERYNGDSNDLMYNFQRDDDKNNEEDDQGGFLPGFQYAANYLSSPPSVQGYMPVDEFGSPFYGNETDEYFQREALMAHNKYRSVHNAPPLELDPQLSIEAEQLAQLLTKPDGARKKVDMENEGENIARGCSEWGGLTASGAVHRW</sequence>
<feature type="region of interest" description="Disordered" evidence="1">
    <location>
        <begin position="524"/>
        <end position="548"/>
    </location>
</feature>
<reference evidence="2 3" key="1">
    <citation type="submission" date="2022-05" db="EMBL/GenBank/DDBJ databases">
        <authorList>
            <consortium name="Genoscope - CEA"/>
            <person name="William W."/>
        </authorList>
    </citation>
    <scope>NUCLEOTIDE SEQUENCE [LARGE SCALE GENOMIC DNA]</scope>
</reference>
<feature type="compositionally biased region" description="Polar residues" evidence="1">
    <location>
        <begin position="276"/>
        <end position="286"/>
    </location>
</feature>
<evidence type="ECO:0000256" key="1">
    <source>
        <dbReference type="SAM" id="MobiDB-lite"/>
    </source>
</evidence>
<accession>A0ABN8P107</accession>
<feature type="compositionally biased region" description="Polar residues" evidence="1">
    <location>
        <begin position="323"/>
        <end position="342"/>
    </location>
</feature>
<gene>
    <name evidence="2" type="ORF">PLOB_00034318</name>
</gene>
<feature type="compositionally biased region" description="Low complexity" evidence="1">
    <location>
        <begin position="457"/>
        <end position="468"/>
    </location>
</feature>
<keyword evidence="3" id="KW-1185">Reference proteome</keyword>
<organism evidence="2 3">
    <name type="scientific">Porites lobata</name>
    <dbReference type="NCBI Taxonomy" id="104759"/>
    <lineage>
        <taxon>Eukaryota</taxon>
        <taxon>Metazoa</taxon>
        <taxon>Cnidaria</taxon>
        <taxon>Anthozoa</taxon>
        <taxon>Hexacorallia</taxon>
        <taxon>Scleractinia</taxon>
        <taxon>Fungiina</taxon>
        <taxon>Poritidae</taxon>
        <taxon>Porites</taxon>
    </lineage>
</organism>
<name>A0ABN8P107_9CNID</name>
<dbReference type="Gene3D" id="3.40.33.10">
    <property type="entry name" value="CAP"/>
    <property type="match status" value="1"/>
</dbReference>
<dbReference type="EMBL" id="CALNXK010000047">
    <property type="protein sequence ID" value="CAH3129869.1"/>
    <property type="molecule type" value="Genomic_DNA"/>
</dbReference>
<dbReference type="Proteomes" id="UP001159405">
    <property type="component" value="Unassembled WGS sequence"/>
</dbReference>
<feature type="region of interest" description="Disordered" evidence="1">
    <location>
        <begin position="456"/>
        <end position="477"/>
    </location>
</feature>
<protein>
    <submittedName>
        <fullName evidence="2">Uncharacterized protein</fullName>
    </submittedName>
</protein>
<dbReference type="SUPFAM" id="SSF55797">
    <property type="entry name" value="PR-1-like"/>
    <property type="match status" value="1"/>
</dbReference>
<evidence type="ECO:0000313" key="2">
    <source>
        <dbReference type="EMBL" id="CAH3129869.1"/>
    </source>
</evidence>
<comment type="caution">
    <text evidence="2">The sequence shown here is derived from an EMBL/GenBank/DDBJ whole genome shotgun (WGS) entry which is preliminary data.</text>
</comment>
<dbReference type="InterPro" id="IPR035940">
    <property type="entry name" value="CAP_sf"/>
</dbReference>
<proteinExistence type="predicted"/>